<dbReference type="InterPro" id="IPR002305">
    <property type="entry name" value="aa-tRNA-synth_Ic"/>
</dbReference>
<sequence length="424" mass="48944">MHKINLINEFKVRNLIAQITNEKKIIHEINNKSISLYCGFDVTAESLHIGHILPLLCLKRFQEFGHKPIALIGGATSLIGDPSFKTSERKLNSLELVSIWKNAIIEQISLFLDFNIHNSGKTIIDNYEWFKNFSLLKFLRIVGKNFSVNKMISKDAVKRRINRLDSGISFTEFSYNLLQAYDFSILYRKHNVILQVGGSDQWGNIISGIDLVRRLYGNEVFGLTLPLLVKKNGIKFGKTENNTIWLDKNKTSPYKFYQYWINISDYDICKFLRFFTNLDILKIDDIESCNSYIELNKYKLFLAEYLTKLVHGENGAKSAKRISSYLFHSNFVDIKKTDFFQLEQDGIPSVKISGIRDLKQVLVDSSLSVSRTQAKNMILANSIAINNIKKTDDMYVISKNDILYGRYTLLSRGKKKFCLICWEN</sequence>
<dbReference type="Pfam" id="PF22421">
    <property type="entry name" value="SYY_C-terminal"/>
    <property type="match status" value="1"/>
</dbReference>
<keyword evidence="4 11" id="KW-0547">Nucleotide-binding</keyword>
<dbReference type="OrthoDB" id="9804243at2"/>
<dbReference type="STRING" id="118110.XW81_00575"/>
<dbReference type="EMBL" id="CP011299">
    <property type="protein sequence ID" value="ANF16926.1"/>
    <property type="molecule type" value="Genomic_DNA"/>
</dbReference>
<evidence type="ECO:0000256" key="4">
    <source>
        <dbReference type="ARBA" id="ARBA00022741"/>
    </source>
</evidence>
<evidence type="ECO:0000259" key="13">
    <source>
        <dbReference type="Pfam" id="PF22421"/>
    </source>
</evidence>
<proteinExistence type="inferred from homology"/>
<dbReference type="GO" id="GO:0004831">
    <property type="term" value="F:tyrosine-tRNA ligase activity"/>
    <property type="evidence" value="ECO:0007669"/>
    <property type="project" value="UniProtKB-UniRule"/>
</dbReference>
<comment type="function">
    <text evidence="11">Catalyzes the attachment of tyrosine to tRNA(Tyr) in a two-step reaction: tyrosine is first activated by ATP to form Tyr-AMP and then transferred to the acceptor end of tRNA(Tyr).</text>
</comment>
<dbReference type="RefSeq" id="WP_075473918.1">
    <property type="nucleotide sequence ID" value="NZ_CP011299.1"/>
</dbReference>
<dbReference type="Gene3D" id="3.10.290.10">
    <property type="entry name" value="RNA-binding S4 domain"/>
    <property type="match status" value="1"/>
</dbReference>
<comment type="catalytic activity">
    <reaction evidence="9 11">
        <text>tRNA(Tyr) + L-tyrosine + ATP = L-tyrosyl-tRNA(Tyr) + AMP + diphosphate + H(+)</text>
        <dbReference type="Rhea" id="RHEA:10220"/>
        <dbReference type="Rhea" id="RHEA-COMP:9706"/>
        <dbReference type="Rhea" id="RHEA-COMP:9707"/>
        <dbReference type="ChEBI" id="CHEBI:15378"/>
        <dbReference type="ChEBI" id="CHEBI:30616"/>
        <dbReference type="ChEBI" id="CHEBI:33019"/>
        <dbReference type="ChEBI" id="CHEBI:58315"/>
        <dbReference type="ChEBI" id="CHEBI:78442"/>
        <dbReference type="ChEBI" id="CHEBI:78536"/>
        <dbReference type="ChEBI" id="CHEBI:456215"/>
        <dbReference type="EC" id="6.1.1.1"/>
    </reaction>
</comment>
<dbReference type="GO" id="GO:0006437">
    <property type="term" value="P:tyrosyl-tRNA aminoacylation"/>
    <property type="evidence" value="ECO:0007669"/>
    <property type="project" value="UniProtKB-UniRule"/>
</dbReference>
<dbReference type="PROSITE" id="PS50889">
    <property type="entry name" value="S4"/>
    <property type="match status" value="1"/>
</dbReference>
<dbReference type="HAMAP" id="MF_02006">
    <property type="entry name" value="Tyr_tRNA_synth_type1"/>
    <property type="match status" value="1"/>
</dbReference>
<protein>
    <recommendedName>
        <fullName evidence="11">Tyrosine--tRNA ligase</fullName>
        <ecNumber evidence="11">6.1.1.1</ecNumber>
    </recommendedName>
    <alternativeName>
        <fullName evidence="11">Tyrosyl-tRNA synthetase</fullName>
        <shortName evidence="11">TyrRS</shortName>
    </alternativeName>
</protein>
<dbReference type="FunFam" id="1.10.240.10:FF:000001">
    <property type="entry name" value="Tyrosine--tRNA ligase"/>
    <property type="match status" value="1"/>
</dbReference>
<reference evidence="14 15" key="1">
    <citation type="submission" date="2015-04" db="EMBL/GenBank/DDBJ databases">
        <title>Buchnera aphidicola assembly.</title>
        <authorList>
            <person name="Zhang Y."/>
        </authorList>
    </citation>
    <scope>NUCLEOTIDE SEQUENCE [LARGE SCALE GENOMIC DNA]</scope>
    <source>
        <strain evidence="14 15">SC</strain>
    </source>
</reference>
<dbReference type="InterPro" id="IPR036986">
    <property type="entry name" value="S4_RNA-bd_sf"/>
</dbReference>
<keyword evidence="5 11" id="KW-0067">ATP-binding</keyword>
<dbReference type="PANTHER" id="PTHR11766:SF0">
    <property type="entry name" value="TYROSINE--TRNA LIGASE, MITOCHONDRIAL"/>
    <property type="match status" value="1"/>
</dbReference>
<evidence type="ECO:0000256" key="5">
    <source>
        <dbReference type="ARBA" id="ARBA00022840"/>
    </source>
</evidence>
<keyword evidence="3 11" id="KW-0436">Ligase</keyword>
<feature type="domain" description="Tyrosine--tRNA ligase SYY-like C-terminal" evidence="13">
    <location>
        <begin position="343"/>
        <end position="420"/>
    </location>
</feature>
<comment type="subunit">
    <text evidence="11">Homodimer.</text>
</comment>
<keyword evidence="6 12" id="KW-0694">RNA-binding</keyword>
<dbReference type="GO" id="GO:0005524">
    <property type="term" value="F:ATP binding"/>
    <property type="evidence" value="ECO:0007669"/>
    <property type="project" value="UniProtKB-UniRule"/>
</dbReference>
<dbReference type="SUPFAM" id="SSF55174">
    <property type="entry name" value="Alpha-L RNA-binding motif"/>
    <property type="match status" value="1"/>
</dbReference>
<dbReference type="PANTHER" id="PTHR11766">
    <property type="entry name" value="TYROSYL-TRNA SYNTHETASE"/>
    <property type="match status" value="1"/>
</dbReference>
<dbReference type="Pfam" id="PF00579">
    <property type="entry name" value="tRNA-synt_1b"/>
    <property type="match status" value="1"/>
</dbReference>
<dbReference type="GO" id="GO:0005829">
    <property type="term" value="C:cytosol"/>
    <property type="evidence" value="ECO:0007669"/>
    <property type="project" value="TreeGrafter"/>
</dbReference>
<dbReference type="InterPro" id="IPR014729">
    <property type="entry name" value="Rossmann-like_a/b/a_fold"/>
</dbReference>
<dbReference type="SUPFAM" id="SSF52374">
    <property type="entry name" value="Nucleotidylyl transferase"/>
    <property type="match status" value="1"/>
</dbReference>
<feature type="binding site" evidence="11">
    <location>
        <position position="37"/>
    </location>
    <ligand>
        <name>L-tyrosine</name>
        <dbReference type="ChEBI" id="CHEBI:58315"/>
    </ligand>
</feature>
<evidence type="ECO:0000256" key="12">
    <source>
        <dbReference type="PROSITE-ProRule" id="PRU00182"/>
    </source>
</evidence>
<comment type="similarity">
    <text evidence="10 11">Belongs to the class-I aminoacyl-tRNA synthetase family. TyrS type 1 subfamily.</text>
</comment>
<accession>A0A172WD81</accession>
<dbReference type="InterPro" id="IPR024107">
    <property type="entry name" value="Tyr-tRNA-ligase_bac_1"/>
</dbReference>
<feature type="binding site" evidence="11">
    <location>
        <position position="175"/>
    </location>
    <ligand>
        <name>L-tyrosine</name>
        <dbReference type="ChEBI" id="CHEBI:58315"/>
    </ligand>
</feature>
<dbReference type="Gene3D" id="1.10.240.10">
    <property type="entry name" value="Tyrosyl-Transfer RNA Synthetase"/>
    <property type="match status" value="1"/>
</dbReference>
<name>A0A172WD81_BUCSC</name>
<evidence type="ECO:0000313" key="15">
    <source>
        <dbReference type="Proteomes" id="UP000077654"/>
    </source>
</evidence>
<evidence type="ECO:0000256" key="9">
    <source>
        <dbReference type="ARBA" id="ARBA00048248"/>
    </source>
</evidence>
<keyword evidence="8 11" id="KW-0030">Aminoacyl-tRNA synthetase</keyword>
<dbReference type="PRINTS" id="PR01040">
    <property type="entry name" value="TRNASYNTHTYR"/>
</dbReference>
<dbReference type="GO" id="GO:0042803">
    <property type="term" value="F:protein homodimerization activity"/>
    <property type="evidence" value="ECO:0007669"/>
    <property type="project" value="UniProtKB-ARBA"/>
</dbReference>
<organism evidence="14 15">
    <name type="scientific">Buchnera aphidicola subsp. Schlechtendalia chinensis</name>
    <dbReference type="NCBI Taxonomy" id="118110"/>
    <lineage>
        <taxon>Bacteria</taxon>
        <taxon>Pseudomonadati</taxon>
        <taxon>Pseudomonadota</taxon>
        <taxon>Gammaproteobacteria</taxon>
        <taxon>Enterobacterales</taxon>
        <taxon>Erwiniaceae</taxon>
        <taxon>Buchnera</taxon>
    </lineage>
</organism>
<evidence type="ECO:0000256" key="3">
    <source>
        <dbReference type="ARBA" id="ARBA00022598"/>
    </source>
</evidence>
<comment type="caution">
    <text evidence="11">Lacks conserved residue(s) required for the propagation of feature annotation.</text>
</comment>
<feature type="binding site" evidence="11">
    <location>
        <position position="179"/>
    </location>
    <ligand>
        <name>L-tyrosine</name>
        <dbReference type="ChEBI" id="CHEBI:58315"/>
    </ligand>
</feature>
<evidence type="ECO:0000256" key="10">
    <source>
        <dbReference type="ARBA" id="ARBA00060965"/>
    </source>
</evidence>
<evidence type="ECO:0000256" key="1">
    <source>
        <dbReference type="ARBA" id="ARBA00004496"/>
    </source>
</evidence>
<dbReference type="NCBIfam" id="TIGR00234">
    <property type="entry name" value="tyrS"/>
    <property type="match status" value="1"/>
</dbReference>
<evidence type="ECO:0000256" key="7">
    <source>
        <dbReference type="ARBA" id="ARBA00022917"/>
    </source>
</evidence>
<keyword evidence="7 11" id="KW-0648">Protein biosynthesis</keyword>
<dbReference type="InterPro" id="IPR024088">
    <property type="entry name" value="Tyr-tRNA-ligase_bac-type"/>
</dbReference>
<dbReference type="InterPro" id="IPR002307">
    <property type="entry name" value="Tyr-tRNA-ligase"/>
</dbReference>
<gene>
    <name evidence="11" type="primary">tyrS</name>
    <name evidence="14" type="ORF">XW81_00575</name>
</gene>
<dbReference type="Gene3D" id="3.40.50.620">
    <property type="entry name" value="HUPs"/>
    <property type="match status" value="1"/>
</dbReference>
<evidence type="ECO:0000313" key="14">
    <source>
        <dbReference type="EMBL" id="ANF16926.1"/>
    </source>
</evidence>
<evidence type="ECO:0000256" key="8">
    <source>
        <dbReference type="ARBA" id="ARBA00023146"/>
    </source>
</evidence>
<feature type="binding site" evidence="11">
    <location>
        <position position="238"/>
    </location>
    <ligand>
        <name>ATP</name>
        <dbReference type="ChEBI" id="CHEBI:30616"/>
    </ligand>
</feature>
<dbReference type="PATRIC" id="fig|118110.3.peg.109"/>
<feature type="short sequence motif" description="'KMSKS' region" evidence="11">
    <location>
        <begin position="235"/>
        <end position="239"/>
    </location>
</feature>
<dbReference type="CDD" id="cd00805">
    <property type="entry name" value="TyrRS_core"/>
    <property type="match status" value="1"/>
</dbReference>
<dbReference type="Proteomes" id="UP000077654">
    <property type="component" value="Chromosome"/>
</dbReference>
<comment type="subcellular location">
    <subcellularLocation>
        <location evidence="1 11">Cytoplasm</location>
    </subcellularLocation>
</comment>
<dbReference type="AlphaFoldDB" id="A0A172WD81"/>
<evidence type="ECO:0000256" key="6">
    <source>
        <dbReference type="ARBA" id="ARBA00022884"/>
    </source>
</evidence>
<evidence type="ECO:0000256" key="2">
    <source>
        <dbReference type="ARBA" id="ARBA00022490"/>
    </source>
</evidence>
<dbReference type="InterPro" id="IPR054608">
    <property type="entry name" value="SYY-like_C"/>
</dbReference>
<keyword evidence="15" id="KW-1185">Reference proteome</keyword>
<keyword evidence="2 11" id="KW-0963">Cytoplasm</keyword>
<dbReference type="EC" id="6.1.1.1" evidence="11"/>
<dbReference type="FunFam" id="3.40.50.620:FF:000008">
    <property type="entry name" value="Tyrosine--tRNA ligase"/>
    <property type="match status" value="1"/>
</dbReference>
<dbReference type="GO" id="GO:0003723">
    <property type="term" value="F:RNA binding"/>
    <property type="evidence" value="ECO:0007669"/>
    <property type="project" value="UniProtKB-KW"/>
</dbReference>
<evidence type="ECO:0000256" key="11">
    <source>
        <dbReference type="HAMAP-Rule" id="MF_02006"/>
    </source>
</evidence>